<feature type="compositionally biased region" description="Basic and acidic residues" evidence="1">
    <location>
        <begin position="58"/>
        <end position="67"/>
    </location>
</feature>
<proteinExistence type="predicted"/>
<feature type="non-terminal residue" evidence="2">
    <location>
        <position position="257"/>
    </location>
</feature>
<reference evidence="2" key="1">
    <citation type="submission" date="2023-10" db="EMBL/GenBank/DDBJ databases">
        <authorList>
            <person name="Chen Y."/>
            <person name="Shah S."/>
            <person name="Dougan E. K."/>
            <person name="Thang M."/>
            <person name="Chan C."/>
        </authorList>
    </citation>
    <scope>NUCLEOTIDE SEQUENCE [LARGE SCALE GENOMIC DNA]</scope>
</reference>
<protein>
    <submittedName>
        <fullName evidence="2">Uncharacterized protein</fullName>
    </submittedName>
</protein>
<evidence type="ECO:0000313" key="2">
    <source>
        <dbReference type="EMBL" id="CAK0823302.1"/>
    </source>
</evidence>
<feature type="region of interest" description="Disordered" evidence="1">
    <location>
        <begin position="43"/>
        <end position="67"/>
    </location>
</feature>
<gene>
    <name evidence="2" type="ORF">PCOR1329_LOCUS24074</name>
</gene>
<comment type="caution">
    <text evidence="2">The sequence shown here is derived from an EMBL/GenBank/DDBJ whole genome shotgun (WGS) entry which is preliminary data.</text>
</comment>
<name>A0ABN9S1H3_9DINO</name>
<dbReference type="EMBL" id="CAUYUJ010008235">
    <property type="protein sequence ID" value="CAK0823302.1"/>
    <property type="molecule type" value="Genomic_DNA"/>
</dbReference>
<evidence type="ECO:0000313" key="3">
    <source>
        <dbReference type="Proteomes" id="UP001189429"/>
    </source>
</evidence>
<evidence type="ECO:0000256" key="1">
    <source>
        <dbReference type="SAM" id="MobiDB-lite"/>
    </source>
</evidence>
<keyword evidence="3" id="KW-1185">Reference proteome</keyword>
<feature type="non-terminal residue" evidence="2">
    <location>
        <position position="1"/>
    </location>
</feature>
<dbReference type="Proteomes" id="UP001189429">
    <property type="component" value="Unassembled WGS sequence"/>
</dbReference>
<sequence>DITVFVNTTNTLDCVCSMPLLIDVDTEMFGEDSAPPWAGVQLAPKRKAEGASEGEQQSQKELKGKGKGEDSLVTKVAMLSLATAREQALLSSVVLSTYLIPAESYLAKAGLAANKFYADMVKALHDRKAAGEDVDLSTPGPPFITVFFMTTRALMKMAPEEIQQKAEEYFNKHLKEKSPQYVGSMIRHFSVRAPRGPGSKKMEGKVRMQFALGPNPLSAAVNVFLEAALTDLKATQLVGSAPKGPLERQITNMLQRR</sequence>
<organism evidence="2 3">
    <name type="scientific">Prorocentrum cordatum</name>
    <dbReference type="NCBI Taxonomy" id="2364126"/>
    <lineage>
        <taxon>Eukaryota</taxon>
        <taxon>Sar</taxon>
        <taxon>Alveolata</taxon>
        <taxon>Dinophyceae</taxon>
        <taxon>Prorocentrales</taxon>
        <taxon>Prorocentraceae</taxon>
        <taxon>Prorocentrum</taxon>
    </lineage>
</organism>
<accession>A0ABN9S1H3</accession>